<reference evidence="3" key="1">
    <citation type="submission" date="2014-09" db="EMBL/GenBank/DDBJ databases">
        <authorList>
            <person name="Sharma Rahul"/>
            <person name="Thines Marco"/>
        </authorList>
    </citation>
    <scope>NUCLEOTIDE SEQUENCE [LARGE SCALE GENOMIC DNA]</scope>
</reference>
<accession>A0A0P1B4Q1</accession>
<dbReference type="RefSeq" id="XP_024586151.1">
    <property type="nucleotide sequence ID" value="XM_024721009.1"/>
</dbReference>
<dbReference type="AlphaFoldDB" id="A0A0P1B4Q1"/>
<dbReference type="EMBL" id="CCYD01003092">
    <property type="protein sequence ID" value="CEG49782.1"/>
    <property type="molecule type" value="Genomic_DNA"/>
</dbReference>
<keyword evidence="3" id="KW-1185">Reference proteome</keyword>
<organism evidence="2 3">
    <name type="scientific">Plasmopara halstedii</name>
    <name type="common">Downy mildew of sunflower</name>
    <dbReference type="NCBI Taxonomy" id="4781"/>
    <lineage>
        <taxon>Eukaryota</taxon>
        <taxon>Sar</taxon>
        <taxon>Stramenopiles</taxon>
        <taxon>Oomycota</taxon>
        <taxon>Peronosporomycetes</taxon>
        <taxon>Peronosporales</taxon>
        <taxon>Peronosporaceae</taxon>
        <taxon>Plasmopara</taxon>
    </lineage>
</organism>
<dbReference type="Proteomes" id="UP000054928">
    <property type="component" value="Unassembled WGS sequence"/>
</dbReference>
<sequence length="68" mass="7332">MTGGPRSGVNVGGGSSTGRAVFALCGGLLGAYYGFYLQSKYLEERRVTALVEFEARKRLEEEKAAEIN</sequence>
<feature type="transmembrane region" description="Helical" evidence="1">
    <location>
        <begin position="20"/>
        <end position="37"/>
    </location>
</feature>
<keyword evidence="1" id="KW-0472">Membrane</keyword>
<evidence type="ECO:0000313" key="2">
    <source>
        <dbReference type="EMBL" id="CEG49782.1"/>
    </source>
</evidence>
<protein>
    <submittedName>
        <fullName evidence="2">Uncharacterized protein</fullName>
    </submittedName>
</protein>
<dbReference type="OMA" id="MEGVQCD"/>
<dbReference type="GeneID" id="36402583"/>
<proteinExistence type="predicted"/>
<keyword evidence="1" id="KW-1133">Transmembrane helix</keyword>
<evidence type="ECO:0000256" key="1">
    <source>
        <dbReference type="SAM" id="Phobius"/>
    </source>
</evidence>
<keyword evidence="1" id="KW-0812">Transmembrane</keyword>
<evidence type="ECO:0000313" key="3">
    <source>
        <dbReference type="Proteomes" id="UP000054928"/>
    </source>
</evidence>
<name>A0A0P1B4Q1_PLAHL</name>